<dbReference type="Gene3D" id="3.30.200.20">
    <property type="entry name" value="Phosphorylase Kinase, domain 1"/>
    <property type="match status" value="1"/>
</dbReference>
<reference evidence="7" key="1">
    <citation type="submission" date="2020-10" db="EMBL/GenBank/DDBJ databases">
        <title>Taxonomic study of unclassified bacteria belonging to the class Ktedonobacteria.</title>
        <authorList>
            <person name="Yabe S."/>
            <person name="Wang C.M."/>
            <person name="Zheng Y."/>
            <person name="Sakai Y."/>
            <person name="Cavaletti L."/>
            <person name="Monciardini P."/>
            <person name="Donadio S."/>
        </authorList>
    </citation>
    <scope>NUCLEOTIDE SEQUENCE</scope>
    <source>
        <strain evidence="7">SOSP1-1</strain>
    </source>
</reference>
<proteinExistence type="predicted"/>
<keyword evidence="8" id="KW-1185">Reference proteome</keyword>
<dbReference type="GO" id="GO:0005524">
    <property type="term" value="F:ATP binding"/>
    <property type="evidence" value="ECO:0007669"/>
    <property type="project" value="UniProtKB-KW"/>
</dbReference>
<dbReference type="InterPro" id="IPR011009">
    <property type="entry name" value="Kinase-like_dom_sf"/>
</dbReference>
<dbReference type="Pfam" id="PF00069">
    <property type="entry name" value="Pkinase"/>
    <property type="match status" value="1"/>
</dbReference>
<dbReference type="SUPFAM" id="SSF56112">
    <property type="entry name" value="Protein kinase-like (PK-like)"/>
    <property type="match status" value="1"/>
</dbReference>
<dbReference type="InterPro" id="IPR000719">
    <property type="entry name" value="Prot_kinase_dom"/>
</dbReference>
<keyword evidence="2" id="KW-0808">Transferase</keyword>
<organism evidence="7 8">
    <name type="scientific">Ktedonospora formicarum</name>
    <dbReference type="NCBI Taxonomy" id="2778364"/>
    <lineage>
        <taxon>Bacteria</taxon>
        <taxon>Bacillati</taxon>
        <taxon>Chloroflexota</taxon>
        <taxon>Ktedonobacteria</taxon>
        <taxon>Ktedonobacterales</taxon>
        <taxon>Ktedonobacteraceae</taxon>
        <taxon>Ktedonospora</taxon>
    </lineage>
</organism>
<evidence type="ECO:0000256" key="2">
    <source>
        <dbReference type="ARBA" id="ARBA00022679"/>
    </source>
</evidence>
<keyword evidence="4" id="KW-0418">Kinase</keyword>
<evidence type="ECO:0000256" key="3">
    <source>
        <dbReference type="ARBA" id="ARBA00022741"/>
    </source>
</evidence>
<evidence type="ECO:0000313" key="7">
    <source>
        <dbReference type="EMBL" id="GHO50026.1"/>
    </source>
</evidence>
<gene>
    <name evidence="7" type="ORF">KSX_81890</name>
</gene>
<dbReference type="RefSeq" id="WP_220199093.1">
    <property type="nucleotide sequence ID" value="NZ_BNJF01000007.1"/>
</dbReference>
<dbReference type="PROSITE" id="PS50011">
    <property type="entry name" value="PROTEIN_KINASE_DOM"/>
    <property type="match status" value="1"/>
</dbReference>
<dbReference type="EC" id="2.7.11.1" evidence="1"/>
<name>A0A8J3I9S0_9CHLR</name>
<dbReference type="Proteomes" id="UP000612362">
    <property type="component" value="Unassembled WGS sequence"/>
</dbReference>
<evidence type="ECO:0000259" key="6">
    <source>
        <dbReference type="PROSITE" id="PS50011"/>
    </source>
</evidence>
<dbReference type="AlphaFoldDB" id="A0A8J3I9S0"/>
<dbReference type="SMART" id="SM00220">
    <property type="entry name" value="S_TKc"/>
    <property type="match status" value="1"/>
</dbReference>
<dbReference type="GO" id="GO:0004674">
    <property type="term" value="F:protein serine/threonine kinase activity"/>
    <property type="evidence" value="ECO:0007669"/>
    <property type="project" value="UniProtKB-EC"/>
</dbReference>
<dbReference type="Gene3D" id="1.10.510.10">
    <property type="entry name" value="Transferase(Phosphotransferase) domain 1"/>
    <property type="match status" value="1"/>
</dbReference>
<dbReference type="PANTHER" id="PTHR43289">
    <property type="entry name" value="MITOGEN-ACTIVATED PROTEIN KINASE KINASE KINASE 20-RELATED"/>
    <property type="match status" value="1"/>
</dbReference>
<accession>A0A8J3I9S0</accession>
<dbReference type="EMBL" id="BNJF01000007">
    <property type="protein sequence ID" value="GHO50026.1"/>
    <property type="molecule type" value="Genomic_DNA"/>
</dbReference>
<evidence type="ECO:0000256" key="1">
    <source>
        <dbReference type="ARBA" id="ARBA00012513"/>
    </source>
</evidence>
<comment type="caution">
    <text evidence="7">The sequence shown here is derived from an EMBL/GenBank/DDBJ whole genome shotgun (WGS) entry which is preliminary data.</text>
</comment>
<evidence type="ECO:0000313" key="8">
    <source>
        <dbReference type="Proteomes" id="UP000612362"/>
    </source>
</evidence>
<sequence length="272" mass="30124">MQELAEGQMFARYRILRALGSSLVGESYAAEDTLLDHTVTLKVTHPWPSLPNSARYQFFQEMQGISLIVHPQLTAILDCGDAQGRLYITRTHTEAGSLLSDVGRTHFPSPLTPATAIGYASQLAEALQYLHNKGYIHGALTFSNILINSIPNASASLETTPFLIADAGYTYFAQHMGQLQTIMLPATAAPEQWQHHYSPACDQYALGVILYFWLAGRLPFQGRPQEVLRQKQYGLPPSLIALNPYVTMEQEAILLRALHPTPRDAIPPCSHL</sequence>
<evidence type="ECO:0000256" key="5">
    <source>
        <dbReference type="ARBA" id="ARBA00022840"/>
    </source>
</evidence>
<dbReference type="PANTHER" id="PTHR43289:SF6">
    <property type="entry name" value="SERINE_THREONINE-PROTEIN KINASE NEKL-3"/>
    <property type="match status" value="1"/>
</dbReference>
<protein>
    <recommendedName>
        <fullName evidence="1">non-specific serine/threonine protein kinase</fullName>
        <ecNumber evidence="1">2.7.11.1</ecNumber>
    </recommendedName>
</protein>
<evidence type="ECO:0000256" key="4">
    <source>
        <dbReference type="ARBA" id="ARBA00022777"/>
    </source>
</evidence>
<feature type="domain" description="Protein kinase" evidence="6">
    <location>
        <begin position="13"/>
        <end position="272"/>
    </location>
</feature>
<keyword evidence="3" id="KW-0547">Nucleotide-binding</keyword>
<dbReference type="CDD" id="cd14014">
    <property type="entry name" value="STKc_PknB_like"/>
    <property type="match status" value="1"/>
</dbReference>
<keyword evidence="5" id="KW-0067">ATP-binding</keyword>